<protein>
    <recommendedName>
        <fullName evidence="1">Mycothiol-dependent maleylpyruvate isomerase metal-binding domain-containing protein</fullName>
    </recommendedName>
</protein>
<gene>
    <name evidence="2" type="ORF">GCM10017771_14140</name>
</gene>
<dbReference type="GO" id="GO:0046872">
    <property type="term" value="F:metal ion binding"/>
    <property type="evidence" value="ECO:0007669"/>
    <property type="project" value="InterPro"/>
</dbReference>
<comment type="caution">
    <text evidence="2">The sequence shown here is derived from an EMBL/GenBank/DDBJ whole genome shotgun (WGS) entry which is preliminary data.</text>
</comment>
<dbReference type="Gene3D" id="1.20.120.450">
    <property type="entry name" value="dinb family like domain"/>
    <property type="match status" value="1"/>
</dbReference>
<evidence type="ECO:0000259" key="1">
    <source>
        <dbReference type="Pfam" id="PF11716"/>
    </source>
</evidence>
<dbReference type="Pfam" id="PF11716">
    <property type="entry name" value="MDMPI_N"/>
    <property type="match status" value="1"/>
</dbReference>
<evidence type="ECO:0000313" key="2">
    <source>
        <dbReference type="EMBL" id="GHH84611.1"/>
    </source>
</evidence>
<dbReference type="AlphaFoldDB" id="A0A919L6K8"/>
<reference evidence="2" key="1">
    <citation type="journal article" date="2014" name="Int. J. Syst. Evol. Microbiol.">
        <title>Complete genome sequence of Corynebacterium casei LMG S-19264T (=DSM 44701T), isolated from a smear-ripened cheese.</title>
        <authorList>
            <consortium name="US DOE Joint Genome Institute (JGI-PGF)"/>
            <person name="Walter F."/>
            <person name="Albersmeier A."/>
            <person name="Kalinowski J."/>
            <person name="Ruckert C."/>
        </authorList>
    </citation>
    <scope>NUCLEOTIDE SEQUENCE</scope>
    <source>
        <strain evidence="2">CGMCC 4.7403</strain>
    </source>
</reference>
<dbReference type="EMBL" id="BNAT01000004">
    <property type="protein sequence ID" value="GHH84611.1"/>
    <property type="molecule type" value="Genomic_DNA"/>
</dbReference>
<proteinExistence type="predicted"/>
<dbReference type="Proteomes" id="UP000603227">
    <property type="component" value="Unassembled WGS sequence"/>
</dbReference>
<reference evidence="2" key="2">
    <citation type="submission" date="2020-09" db="EMBL/GenBank/DDBJ databases">
        <authorList>
            <person name="Sun Q."/>
            <person name="Zhou Y."/>
        </authorList>
    </citation>
    <scope>NUCLEOTIDE SEQUENCE</scope>
    <source>
        <strain evidence="2">CGMCC 4.7403</strain>
    </source>
</reference>
<dbReference type="SUPFAM" id="SSF109854">
    <property type="entry name" value="DinB/YfiT-like putative metalloenzymes"/>
    <property type="match status" value="1"/>
</dbReference>
<feature type="domain" description="Mycothiol-dependent maleylpyruvate isomerase metal-binding" evidence="1">
    <location>
        <begin position="29"/>
        <end position="169"/>
    </location>
</feature>
<dbReference type="NCBIfam" id="TIGR03083">
    <property type="entry name" value="maleylpyruvate isomerase family mycothiol-dependent enzyme"/>
    <property type="match status" value="1"/>
</dbReference>
<keyword evidence="3" id="KW-1185">Reference proteome</keyword>
<evidence type="ECO:0000313" key="3">
    <source>
        <dbReference type="Proteomes" id="UP000603227"/>
    </source>
</evidence>
<dbReference type="InterPro" id="IPR034660">
    <property type="entry name" value="DinB/YfiT-like"/>
</dbReference>
<name>A0A919L6K8_9ACTN</name>
<accession>A0A919L6K8</accession>
<dbReference type="RefSeq" id="WP_189781535.1">
    <property type="nucleotide sequence ID" value="NZ_BNAT01000004.1"/>
</dbReference>
<sequence length="289" mass="31191">MTPESNVSKGVSSTSWLGAPIDARALFGPELEALLDTLRELRPADWSRPALPRWTVRDVAAHVLGDIYGRLGHAPSEYGGYERVFAPGESVEEFIHRTNQEWVDLRADDSPASLIDALETAGAELAARFATADLEAPALGVSWAGVDPAPAWLDIAREFTEYWTHRQQIRHALGHATDPEPHALSTVLDTFMRALPHTLRNTPTSAGTQVEVIVEGPAGGSWTATATADGWSLSEPPGAEPTASVRLDSETAWRLCSRGIDPAAALGRARVEGERRLAEAVCEIVSVIY</sequence>
<organism evidence="2 3">
    <name type="scientific">Streptomyces capitiformicae</name>
    <dbReference type="NCBI Taxonomy" id="2014920"/>
    <lineage>
        <taxon>Bacteria</taxon>
        <taxon>Bacillati</taxon>
        <taxon>Actinomycetota</taxon>
        <taxon>Actinomycetes</taxon>
        <taxon>Kitasatosporales</taxon>
        <taxon>Streptomycetaceae</taxon>
        <taxon>Streptomyces</taxon>
    </lineage>
</organism>
<dbReference type="InterPro" id="IPR024344">
    <property type="entry name" value="MDMPI_metal-binding"/>
</dbReference>
<dbReference type="InterPro" id="IPR017517">
    <property type="entry name" value="Maleyloyr_isom"/>
</dbReference>